<dbReference type="Gene3D" id="1.10.260.40">
    <property type="entry name" value="lambda repressor-like DNA-binding domains"/>
    <property type="match status" value="1"/>
</dbReference>
<reference evidence="4" key="1">
    <citation type="journal article" date="2020" name="Microbiol. Resour. Announc.">
        <title>Complete Genome Sequence of Geobacillus sp. Strain E55-1, Isolated from Mine Geyser in Japan.</title>
        <authorList>
            <person name="Miyazaki K."/>
            <person name="Hase E."/>
            <person name="Tokito N."/>
        </authorList>
    </citation>
    <scope>NUCLEOTIDE SEQUENCE [LARGE SCALE GENOMIC DNA]</scope>
    <source>
        <strain evidence="4">E55-1</strain>
    </source>
</reference>
<dbReference type="PROSITE" id="PS50943">
    <property type="entry name" value="HTH_CROC1"/>
    <property type="match status" value="1"/>
</dbReference>
<dbReference type="SMART" id="SM00530">
    <property type="entry name" value="HTH_XRE"/>
    <property type="match status" value="1"/>
</dbReference>
<evidence type="ECO:0000256" key="1">
    <source>
        <dbReference type="ARBA" id="ARBA00023125"/>
    </source>
</evidence>
<name>A0A679FNI4_9BACL</name>
<dbReference type="Proteomes" id="UP000501421">
    <property type="component" value="Chromosome"/>
</dbReference>
<dbReference type="CDD" id="cd00093">
    <property type="entry name" value="HTH_XRE"/>
    <property type="match status" value="1"/>
</dbReference>
<keyword evidence="1" id="KW-0238">DNA-binding</keyword>
<dbReference type="PANTHER" id="PTHR46558">
    <property type="entry name" value="TRACRIPTIONAL REGULATORY PROTEIN-RELATED-RELATED"/>
    <property type="match status" value="1"/>
</dbReference>
<dbReference type="GO" id="GO:0003677">
    <property type="term" value="F:DNA binding"/>
    <property type="evidence" value="ECO:0007669"/>
    <property type="project" value="UniProtKB-KW"/>
</dbReference>
<dbReference type="Pfam" id="PF01381">
    <property type="entry name" value="HTH_3"/>
    <property type="match status" value="1"/>
</dbReference>
<proteinExistence type="predicted"/>
<gene>
    <name evidence="3" type="ORF">GsuE55_13620</name>
</gene>
<keyword evidence="4" id="KW-1185">Reference proteome</keyword>
<sequence length="106" mass="12108">MFDIGGRIITLRQLHNISANKLSKELNIDPSTINKIEKGTAKPSIDLLFKICDYFNISLAEFFDSQASELPADLLQLIETAKKLTPEERKSLNNFLQTLLERTERQ</sequence>
<dbReference type="SUPFAM" id="SSF47413">
    <property type="entry name" value="lambda repressor-like DNA-binding domains"/>
    <property type="match status" value="1"/>
</dbReference>
<dbReference type="EMBL" id="AP022557">
    <property type="protein sequence ID" value="BBW96529.1"/>
    <property type="molecule type" value="Genomic_DNA"/>
</dbReference>
<dbReference type="InterPro" id="IPR001387">
    <property type="entry name" value="Cro/C1-type_HTH"/>
</dbReference>
<evidence type="ECO:0000259" key="2">
    <source>
        <dbReference type="PROSITE" id="PS50943"/>
    </source>
</evidence>
<dbReference type="AlphaFoldDB" id="A0A679FNI4"/>
<evidence type="ECO:0000313" key="3">
    <source>
        <dbReference type="EMBL" id="BBW96529.1"/>
    </source>
</evidence>
<dbReference type="InterPro" id="IPR010982">
    <property type="entry name" value="Lambda_DNA-bd_dom_sf"/>
</dbReference>
<evidence type="ECO:0000313" key="4">
    <source>
        <dbReference type="Proteomes" id="UP000501421"/>
    </source>
</evidence>
<protein>
    <submittedName>
        <fullName evidence="3">Transcriptional regulator</fullName>
    </submittedName>
</protein>
<organism evidence="3 4">
    <name type="scientific">Geobacillus subterraneus</name>
    <dbReference type="NCBI Taxonomy" id="129338"/>
    <lineage>
        <taxon>Bacteria</taxon>
        <taxon>Bacillati</taxon>
        <taxon>Bacillota</taxon>
        <taxon>Bacilli</taxon>
        <taxon>Bacillales</taxon>
        <taxon>Anoxybacillaceae</taxon>
        <taxon>Geobacillus</taxon>
    </lineage>
</organism>
<dbReference type="PANTHER" id="PTHR46558:SF11">
    <property type="entry name" value="HTH-TYPE TRANSCRIPTIONAL REGULATOR XRE"/>
    <property type="match status" value="1"/>
</dbReference>
<accession>A0A679FNI4</accession>
<feature type="domain" description="HTH cro/C1-type" evidence="2">
    <location>
        <begin position="8"/>
        <end position="62"/>
    </location>
</feature>